<evidence type="ECO:0000313" key="5">
    <source>
        <dbReference type="EMBL" id="ATZ80188.1"/>
    </source>
</evidence>
<dbReference type="GO" id="GO:0008270">
    <property type="term" value="F:zinc ion binding"/>
    <property type="evidence" value="ECO:0007669"/>
    <property type="project" value="UniProtKB-KW"/>
</dbReference>
<evidence type="ECO:0000256" key="2">
    <source>
        <dbReference type="ARBA" id="ARBA00022771"/>
    </source>
</evidence>
<dbReference type="Gene3D" id="3.30.160.60">
    <property type="entry name" value="Classic Zinc Finger"/>
    <property type="match status" value="1"/>
</dbReference>
<evidence type="ECO:0000313" key="6">
    <source>
        <dbReference type="Proteomes" id="UP000240325"/>
    </source>
</evidence>
<proteinExistence type="predicted"/>
<feature type="domain" description="C2H2-type" evidence="4">
    <location>
        <begin position="91"/>
        <end position="115"/>
    </location>
</feature>
<dbReference type="EMBL" id="MF782455">
    <property type="protein sequence ID" value="ATZ80188.1"/>
    <property type="molecule type" value="Genomic_DNA"/>
</dbReference>
<dbReference type="SMART" id="SM00355">
    <property type="entry name" value="ZnF_C2H2"/>
    <property type="match status" value="3"/>
</dbReference>
<keyword evidence="3" id="KW-0862">Zinc</keyword>
<name>A0A2H4UTG8_9VIRU</name>
<accession>A0A2H4UTG8</accession>
<protein>
    <recommendedName>
        <fullName evidence="4">C2H2-type domain-containing protein</fullName>
    </recommendedName>
</protein>
<dbReference type="InterPro" id="IPR036236">
    <property type="entry name" value="Znf_C2H2_sf"/>
</dbReference>
<dbReference type="Pfam" id="PF12171">
    <property type="entry name" value="zf-C2H2_jaz"/>
    <property type="match status" value="1"/>
</dbReference>
<dbReference type="SUPFAM" id="SSF57667">
    <property type="entry name" value="beta-beta-alpha zinc fingers"/>
    <property type="match status" value="1"/>
</dbReference>
<feature type="domain" description="C2H2-type" evidence="4">
    <location>
        <begin position="17"/>
        <end position="41"/>
    </location>
</feature>
<dbReference type="InterPro" id="IPR022755">
    <property type="entry name" value="Znf_C2H2_jaz"/>
</dbReference>
<sequence length="131" mass="15710">MKKYYYTFNIMEIKFIYNCDKCNFHTNANSLYEKHLITGKHKNGYRTVRCDKKFIGKCDECDYKTNNKINMEIHILNNHSTREIRELKYKFYCKYCDYGSFSNTGFQIHIKSKKHILIENAANKSSSDMIK</sequence>
<organism evidence="5">
    <name type="scientific">Bodo saltans virus</name>
    <dbReference type="NCBI Taxonomy" id="2024608"/>
    <lineage>
        <taxon>Viruses</taxon>
        <taxon>Varidnaviria</taxon>
        <taxon>Bamfordvirae</taxon>
        <taxon>Nucleocytoviricota</taxon>
        <taxon>Megaviricetes</taxon>
        <taxon>Imitervirales</taxon>
        <taxon>Mimiviridae</taxon>
        <taxon>Klosneuvirinae</taxon>
        <taxon>Theiavirus</taxon>
        <taxon>Theiavirus salishense</taxon>
    </lineage>
</organism>
<reference evidence="5" key="1">
    <citation type="journal article" date="2017" name="Elife">
        <title>The kinetoplastid-infecting Bodo saltans virus (BsV), a window into the most abundant giant viruses in the sea.</title>
        <authorList>
            <person name="Deeg C.M."/>
            <person name="Chow C.-E.T."/>
            <person name="Suttle C.A."/>
        </authorList>
    </citation>
    <scope>NUCLEOTIDE SEQUENCE</scope>
    <source>
        <strain evidence="5">NG1</strain>
    </source>
</reference>
<gene>
    <name evidence="5" type="ORF">BMW23_0128</name>
</gene>
<feature type="domain" description="C2H2-type" evidence="4">
    <location>
        <begin position="56"/>
        <end position="79"/>
    </location>
</feature>
<keyword evidence="6" id="KW-1185">Reference proteome</keyword>
<evidence type="ECO:0000259" key="4">
    <source>
        <dbReference type="SMART" id="SM00355"/>
    </source>
</evidence>
<keyword evidence="2" id="KW-0863">Zinc-finger</keyword>
<keyword evidence="1" id="KW-0479">Metal-binding</keyword>
<dbReference type="InterPro" id="IPR013087">
    <property type="entry name" value="Znf_C2H2_type"/>
</dbReference>
<dbReference type="Proteomes" id="UP000240325">
    <property type="component" value="Segment"/>
</dbReference>
<evidence type="ECO:0000256" key="3">
    <source>
        <dbReference type="ARBA" id="ARBA00022833"/>
    </source>
</evidence>
<evidence type="ECO:0000256" key="1">
    <source>
        <dbReference type="ARBA" id="ARBA00022723"/>
    </source>
</evidence>